<evidence type="ECO:0000256" key="2">
    <source>
        <dbReference type="SAM" id="Phobius"/>
    </source>
</evidence>
<dbReference type="RefSeq" id="XP_024726379.1">
    <property type="nucleotide sequence ID" value="XM_024887709.1"/>
</dbReference>
<dbReference type="EMBL" id="KZ613921">
    <property type="protein sequence ID" value="PMD49475.1"/>
    <property type="molecule type" value="Genomic_DNA"/>
</dbReference>
<feature type="chain" id="PRO_5014337179" description="Extracellular membrane protein CFEM domain-containing protein" evidence="3">
    <location>
        <begin position="23"/>
        <end position="380"/>
    </location>
</feature>
<gene>
    <name evidence="4" type="ORF">K444DRAFT_671079</name>
</gene>
<proteinExistence type="predicted"/>
<keyword evidence="2" id="KW-0472">Membrane</keyword>
<feature type="transmembrane region" description="Helical" evidence="2">
    <location>
        <begin position="238"/>
        <end position="263"/>
    </location>
</feature>
<dbReference type="InParanoid" id="A0A2J6SFC4"/>
<protein>
    <recommendedName>
        <fullName evidence="6">Extracellular membrane protein CFEM domain-containing protein</fullName>
    </recommendedName>
</protein>
<sequence length="380" mass="38088">MAPHTKVEILISIICALHGVLGADGAATATLNLGGNPFAFSTATTSANSVIVETSSASAANGNGGEPGAITTAAPGDLSTVSITGSDGYAVAEGCVRECLMQEAFGGQPDGLILAAALGCTSPYYNGCYCTAAVATKATSLISRCIIEVCTGTAEIPDAFSIYDTYCTSAGYPRSVLATTTTVNASNPSTAVVTGAIVYTITNGGSTFQVTETGVQTLITTPTSAPNSGRGGGQKVNVAGIVGGVLGALVLIAVMLGAFLVWLPRRQKKKALLVQQQVSTQSQTPGEPASTFVPGAAAVGVRKAGGRAELPEKGGGGVVGEKEIIEDVEKEGKVGTDLAVDRAVEIDGSGTQGRYGLRAEELDSEGSEAEKPDGSGLVSC</sequence>
<evidence type="ECO:0000313" key="4">
    <source>
        <dbReference type="EMBL" id="PMD49475.1"/>
    </source>
</evidence>
<dbReference type="STRING" id="1095630.A0A2J6SFC4"/>
<name>A0A2J6SFC4_9HELO</name>
<dbReference type="OrthoDB" id="5421290at2759"/>
<keyword evidence="5" id="KW-1185">Reference proteome</keyword>
<evidence type="ECO:0008006" key="6">
    <source>
        <dbReference type="Google" id="ProtNLM"/>
    </source>
</evidence>
<feature type="region of interest" description="Disordered" evidence="1">
    <location>
        <begin position="349"/>
        <end position="380"/>
    </location>
</feature>
<keyword evidence="3" id="KW-0732">Signal</keyword>
<organism evidence="4 5">
    <name type="scientific">Hyaloscypha bicolor E</name>
    <dbReference type="NCBI Taxonomy" id="1095630"/>
    <lineage>
        <taxon>Eukaryota</taxon>
        <taxon>Fungi</taxon>
        <taxon>Dikarya</taxon>
        <taxon>Ascomycota</taxon>
        <taxon>Pezizomycotina</taxon>
        <taxon>Leotiomycetes</taxon>
        <taxon>Helotiales</taxon>
        <taxon>Hyaloscyphaceae</taxon>
        <taxon>Hyaloscypha</taxon>
        <taxon>Hyaloscypha bicolor</taxon>
    </lineage>
</organism>
<evidence type="ECO:0000313" key="5">
    <source>
        <dbReference type="Proteomes" id="UP000235371"/>
    </source>
</evidence>
<accession>A0A2J6SFC4</accession>
<reference evidence="4 5" key="1">
    <citation type="submission" date="2016-04" db="EMBL/GenBank/DDBJ databases">
        <title>A degradative enzymes factory behind the ericoid mycorrhizal symbiosis.</title>
        <authorList>
            <consortium name="DOE Joint Genome Institute"/>
            <person name="Martino E."/>
            <person name="Morin E."/>
            <person name="Grelet G."/>
            <person name="Kuo A."/>
            <person name="Kohler A."/>
            <person name="Daghino S."/>
            <person name="Barry K."/>
            <person name="Choi C."/>
            <person name="Cichocki N."/>
            <person name="Clum A."/>
            <person name="Copeland A."/>
            <person name="Hainaut M."/>
            <person name="Haridas S."/>
            <person name="Labutti K."/>
            <person name="Lindquist E."/>
            <person name="Lipzen A."/>
            <person name="Khouja H.-R."/>
            <person name="Murat C."/>
            <person name="Ohm R."/>
            <person name="Olson A."/>
            <person name="Spatafora J."/>
            <person name="Veneault-Fourrey C."/>
            <person name="Henrissat B."/>
            <person name="Grigoriev I."/>
            <person name="Martin F."/>
            <person name="Perotto S."/>
        </authorList>
    </citation>
    <scope>NUCLEOTIDE SEQUENCE [LARGE SCALE GENOMIC DNA]</scope>
    <source>
        <strain evidence="4 5">E</strain>
    </source>
</reference>
<evidence type="ECO:0000256" key="3">
    <source>
        <dbReference type="SAM" id="SignalP"/>
    </source>
</evidence>
<dbReference type="GeneID" id="36595785"/>
<dbReference type="Proteomes" id="UP000235371">
    <property type="component" value="Unassembled WGS sequence"/>
</dbReference>
<keyword evidence="2" id="KW-0812">Transmembrane</keyword>
<feature type="signal peptide" evidence="3">
    <location>
        <begin position="1"/>
        <end position="22"/>
    </location>
</feature>
<dbReference type="AlphaFoldDB" id="A0A2J6SFC4"/>
<keyword evidence="2" id="KW-1133">Transmembrane helix</keyword>
<evidence type="ECO:0000256" key="1">
    <source>
        <dbReference type="SAM" id="MobiDB-lite"/>
    </source>
</evidence>